<name>A0AA39G3C5_MICHY</name>
<accession>A0AA39G3C5</accession>
<dbReference type="InterPro" id="IPR050216">
    <property type="entry name" value="LRR_domain-containing"/>
</dbReference>
<keyword evidence="3" id="KW-0812">Transmembrane</keyword>
<keyword evidence="1" id="KW-0433">Leucine-rich repeat</keyword>
<organism evidence="4 5">
    <name type="scientific">Microctonus hyperodae</name>
    <name type="common">Parasitoid wasp</name>
    <dbReference type="NCBI Taxonomy" id="165561"/>
    <lineage>
        <taxon>Eukaryota</taxon>
        <taxon>Metazoa</taxon>
        <taxon>Ecdysozoa</taxon>
        <taxon>Arthropoda</taxon>
        <taxon>Hexapoda</taxon>
        <taxon>Insecta</taxon>
        <taxon>Pterygota</taxon>
        <taxon>Neoptera</taxon>
        <taxon>Endopterygota</taxon>
        <taxon>Hymenoptera</taxon>
        <taxon>Apocrita</taxon>
        <taxon>Ichneumonoidea</taxon>
        <taxon>Braconidae</taxon>
        <taxon>Euphorinae</taxon>
        <taxon>Microctonus</taxon>
    </lineage>
</organism>
<dbReference type="Pfam" id="PF13855">
    <property type="entry name" value="LRR_8"/>
    <property type="match status" value="1"/>
</dbReference>
<dbReference type="PANTHER" id="PTHR48051">
    <property type="match status" value="1"/>
</dbReference>
<dbReference type="SUPFAM" id="SSF52075">
    <property type="entry name" value="Outer arm dynein light chain 1"/>
    <property type="match status" value="1"/>
</dbReference>
<keyword evidence="5" id="KW-1185">Reference proteome</keyword>
<proteinExistence type="predicted"/>
<dbReference type="SMART" id="SM00369">
    <property type="entry name" value="LRR_TYP"/>
    <property type="match status" value="2"/>
</dbReference>
<dbReference type="Proteomes" id="UP001168972">
    <property type="component" value="Unassembled WGS sequence"/>
</dbReference>
<evidence type="ECO:0000313" key="5">
    <source>
        <dbReference type="Proteomes" id="UP001168972"/>
    </source>
</evidence>
<dbReference type="InterPro" id="IPR001611">
    <property type="entry name" value="Leu-rich_rpt"/>
</dbReference>
<evidence type="ECO:0000256" key="1">
    <source>
        <dbReference type="ARBA" id="ARBA00022614"/>
    </source>
</evidence>
<evidence type="ECO:0008006" key="6">
    <source>
        <dbReference type="Google" id="ProtNLM"/>
    </source>
</evidence>
<feature type="transmembrane region" description="Helical" evidence="3">
    <location>
        <begin position="239"/>
        <end position="261"/>
    </location>
</feature>
<dbReference type="EMBL" id="JAQQBR010000002">
    <property type="protein sequence ID" value="KAK0180588.1"/>
    <property type="molecule type" value="Genomic_DNA"/>
</dbReference>
<dbReference type="AlphaFoldDB" id="A0AA39G3C5"/>
<keyword evidence="2" id="KW-0677">Repeat</keyword>
<dbReference type="PANTHER" id="PTHR48051:SF42">
    <property type="entry name" value="LEUCINE-RICH REPEAT-CONTAINING PROTEIN 18-LIKE"/>
    <property type="match status" value="1"/>
</dbReference>
<dbReference type="InterPro" id="IPR032675">
    <property type="entry name" value="LRR_dom_sf"/>
</dbReference>
<keyword evidence="3" id="KW-0472">Membrane</keyword>
<dbReference type="PROSITE" id="PS51450">
    <property type="entry name" value="LRR"/>
    <property type="match status" value="1"/>
</dbReference>
<dbReference type="InterPro" id="IPR003591">
    <property type="entry name" value="Leu-rich_rpt_typical-subtyp"/>
</dbReference>
<dbReference type="GO" id="GO:0005737">
    <property type="term" value="C:cytoplasm"/>
    <property type="evidence" value="ECO:0007669"/>
    <property type="project" value="TreeGrafter"/>
</dbReference>
<dbReference type="Gene3D" id="3.80.10.10">
    <property type="entry name" value="Ribonuclease Inhibitor"/>
    <property type="match status" value="1"/>
</dbReference>
<protein>
    <recommendedName>
        <fullName evidence="6">Leucine-rich repeat-containing protein 59</fullName>
    </recommendedName>
</protein>
<evidence type="ECO:0000313" key="4">
    <source>
        <dbReference type="EMBL" id="KAK0180588.1"/>
    </source>
</evidence>
<comment type="caution">
    <text evidence="4">The sequence shown here is derived from an EMBL/GenBank/DDBJ whole genome shotgun (WGS) entry which is preliminary data.</text>
</comment>
<keyword evidence="3" id="KW-1133">Transmembrane helix</keyword>
<sequence length="326" mass="37066">MAVKIKVKDKLEDDTLDLSFCDLQEVPIREIATIRKASCLDLSNNQLISIPNTIVTLMNIVKLDLSKNMLTEIPQNIGEMRQLRHLDLYSNQISRLPLSLGELKNLKWLDLKDNPLTSAVASVAGLCSNSNECQACARNIVAYLANVKQNIEEERLRRMNTATAIGSNIDCIVKKEVKKKKKKKNLDKKEIDMKEITSKFIPKYSYCVDSENKFRQEQPKLSNNGKPFGKILCNISSRILYSIIIILILIGTALPLIILLLSKFNQTFSNNVIIYLGSQTKLPIEYYQQLGIEKVDLIVNNTLIVLDNFKSLVIQHYENIANNFYT</sequence>
<gene>
    <name evidence="4" type="ORF">PV327_002955</name>
</gene>
<evidence type="ECO:0000256" key="2">
    <source>
        <dbReference type="ARBA" id="ARBA00022737"/>
    </source>
</evidence>
<reference evidence="4" key="2">
    <citation type="submission" date="2023-03" db="EMBL/GenBank/DDBJ databases">
        <authorList>
            <person name="Inwood S.N."/>
            <person name="Skelly J.G."/>
            <person name="Guhlin J."/>
            <person name="Harrop T.W.R."/>
            <person name="Goldson S.G."/>
            <person name="Dearden P.K."/>
        </authorList>
    </citation>
    <scope>NUCLEOTIDE SEQUENCE</scope>
    <source>
        <strain evidence="4">Lincoln</strain>
        <tissue evidence="4">Whole body</tissue>
    </source>
</reference>
<reference evidence="4" key="1">
    <citation type="journal article" date="2023" name="bioRxiv">
        <title>Scaffold-level genome assemblies of two parasitoid biocontrol wasps reveal the parthenogenesis mechanism and an associated novel virus.</title>
        <authorList>
            <person name="Inwood S."/>
            <person name="Skelly J."/>
            <person name="Guhlin J."/>
            <person name="Harrop T."/>
            <person name="Goldson S."/>
            <person name="Dearden P."/>
        </authorList>
    </citation>
    <scope>NUCLEOTIDE SEQUENCE</scope>
    <source>
        <strain evidence="4">Lincoln</strain>
        <tissue evidence="4">Whole body</tissue>
    </source>
</reference>
<evidence type="ECO:0000256" key="3">
    <source>
        <dbReference type="SAM" id="Phobius"/>
    </source>
</evidence>